<dbReference type="PANTHER" id="PTHR34385:SF1">
    <property type="entry name" value="PEPTIDOGLYCAN L-ALANYL-D-GLUTAMATE ENDOPEPTIDASE CWLK"/>
    <property type="match status" value="1"/>
</dbReference>
<reference evidence="4 5" key="1">
    <citation type="submission" date="2019-01" db="EMBL/GenBank/DDBJ databases">
        <title>Bacillus sp. M5HDSG1-1, whole genome shotgun sequence.</title>
        <authorList>
            <person name="Tuo L."/>
        </authorList>
    </citation>
    <scope>NUCLEOTIDE SEQUENCE [LARGE SCALE GENOMIC DNA]</scope>
    <source>
        <strain evidence="4 5">M5HDSG1-1</strain>
    </source>
</reference>
<keyword evidence="4" id="KW-0378">Hydrolase</keyword>
<dbReference type="AlphaFoldDB" id="A0A3S2W6A3"/>
<dbReference type="GO" id="GO:0006508">
    <property type="term" value="P:proteolysis"/>
    <property type="evidence" value="ECO:0007669"/>
    <property type="project" value="InterPro"/>
</dbReference>
<keyword evidence="4" id="KW-0121">Carboxypeptidase</keyword>
<dbReference type="InterPro" id="IPR052179">
    <property type="entry name" value="DD-CPase-like"/>
</dbReference>
<gene>
    <name evidence="4" type="ORF">EM808_00230</name>
</gene>
<proteinExistence type="predicted"/>
<dbReference type="PANTHER" id="PTHR34385">
    <property type="entry name" value="D-ALANYL-D-ALANINE CARBOXYPEPTIDASE"/>
    <property type="match status" value="1"/>
</dbReference>
<dbReference type="Gene3D" id="3.30.1380.10">
    <property type="match status" value="1"/>
</dbReference>
<evidence type="ECO:0000259" key="3">
    <source>
        <dbReference type="Pfam" id="PF02557"/>
    </source>
</evidence>
<protein>
    <submittedName>
        <fullName evidence="4">D-alanyl-D-alanine carboxypeptidase family protein</fullName>
    </submittedName>
</protein>
<name>A0A3S2W6A3_9BACI</name>
<dbReference type="PROSITE" id="PS51257">
    <property type="entry name" value="PROKAR_LIPOPROTEIN"/>
    <property type="match status" value="1"/>
</dbReference>
<keyword evidence="2" id="KW-0732">Signal</keyword>
<comment type="caution">
    <text evidence="4">The sequence shown here is derived from an EMBL/GenBank/DDBJ whole genome shotgun (WGS) entry which is preliminary data.</text>
</comment>
<feature type="chain" id="PRO_5039560732" evidence="2">
    <location>
        <begin position="21"/>
        <end position="263"/>
    </location>
</feature>
<dbReference type="GO" id="GO:0004180">
    <property type="term" value="F:carboxypeptidase activity"/>
    <property type="evidence" value="ECO:0007669"/>
    <property type="project" value="UniProtKB-KW"/>
</dbReference>
<feature type="signal peptide" evidence="2">
    <location>
        <begin position="1"/>
        <end position="20"/>
    </location>
</feature>
<keyword evidence="4" id="KW-0645">Protease</keyword>
<dbReference type="InterPro" id="IPR009045">
    <property type="entry name" value="Zn_M74/Hedgehog-like"/>
</dbReference>
<evidence type="ECO:0000256" key="1">
    <source>
        <dbReference type="SAM" id="MobiDB-lite"/>
    </source>
</evidence>
<dbReference type="SUPFAM" id="SSF55166">
    <property type="entry name" value="Hedgehog/DD-peptidase"/>
    <property type="match status" value="1"/>
</dbReference>
<feature type="domain" description="D-alanyl-D-alanine carboxypeptidase-like core" evidence="3">
    <location>
        <begin position="111"/>
        <end position="240"/>
    </location>
</feature>
<sequence>MKKVLTASAIALMLSGCSTIQQDNQQKENTNQSASQQDTVKKEETPKTEWTIPTQNQNKVKKEDGHFVLENPENMLALVNKEYYLPSDYEPKDLVRPDVAFSFGDEDIEKSHMRKEAAEALADMFNAAKEEGNILYAASGYRSYDRQSAVFKQEVANVGEEEAEQAVAIPGSSEHQSGLAMDITSQKQNFLLTEEFGEDKEGKWLMANAYKYGFILRYPKDKVDITQYEYEPWHYRYVGKEAAKIMKDKDWTLEEYFENGAKQ</sequence>
<keyword evidence="5" id="KW-1185">Reference proteome</keyword>
<dbReference type="Proteomes" id="UP000288024">
    <property type="component" value="Unassembled WGS sequence"/>
</dbReference>
<dbReference type="InterPro" id="IPR058193">
    <property type="entry name" value="VanY/YodJ_core_dom"/>
</dbReference>
<dbReference type="EMBL" id="RZTZ01000001">
    <property type="protein sequence ID" value="RVT66956.1"/>
    <property type="molecule type" value="Genomic_DNA"/>
</dbReference>
<evidence type="ECO:0000256" key="2">
    <source>
        <dbReference type="SAM" id="SignalP"/>
    </source>
</evidence>
<organism evidence="4 5">
    <name type="scientific">Niallia taxi</name>
    <dbReference type="NCBI Taxonomy" id="2499688"/>
    <lineage>
        <taxon>Bacteria</taxon>
        <taxon>Bacillati</taxon>
        <taxon>Bacillota</taxon>
        <taxon>Bacilli</taxon>
        <taxon>Bacillales</taxon>
        <taxon>Bacillaceae</taxon>
        <taxon>Niallia</taxon>
    </lineage>
</organism>
<dbReference type="InterPro" id="IPR003709">
    <property type="entry name" value="VanY-like_core_dom"/>
</dbReference>
<accession>A0A3S2W6A3</accession>
<feature type="compositionally biased region" description="Polar residues" evidence="1">
    <location>
        <begin position="23"/>
        <end position="38"/>
    </location>
</feature>
<evidence type="ECO:0000313" key="4">
    <source>
        <dbReference type="EMBL" id="RVT66956.1"/>
    </source>
</evidence>
<dbReference type="RefSeq" id="WP_127734304.1">
    <property type="nucleotide sequence ID" value="NZ_RZTZ01000001.1"/>
</dbReference>
<dbReference type="Pfam" id="PF02557">
    <property type="entry name" value="VanY"/>
    <property type="match status" value="1"/>
</dbReference>
<dbReference type="CDD" id="cd14852">
    <property type="entry name" value="LD-carboxypeptidase"/>
    <property type="match status" value="1"/>
</dbReference>
<evidence type="ECO:0000313" key="5">
    <source>
        <dbReference type="Proteomes" id="UP000288024"/>
    </source>
</evidence>
<feature type="region of interest" description="Disordered" evidence="1">
    <location>
        <begin position="23"/>
        <end position="49"/>
    </location>
</feature>